<proteinExistence type="inferred from homology"/>
<dbReference type="OrthoDB" id="10249535at2759"/>
<evidence type="ECO:0000256" key="7">
    <source>
        <dbReference type="SAM" id="MobiDB-lite"/>
    </source>
</evidence>
<evidence type="ECO:0000256" key="6">
    <source>
        <dbReference type="ARBA" id="ARBA00023242"/>
    </source>
</evidence>
<feature type="region of interest" description="Disordered" evidence="7">
    <location>
        <begin position="735"/>
        <end position="791"/>
    </location>
</feature>
<evidence type="ECO:0000313" key="11">
    <source>
        <dbReference type="EMBL" id="KAJ1727444.1"/>
    </source>
</evidence>
<evidence type="ECO:0000313" key="12">
    <source>
        <dbReference type="Proteomes" id="UP001143981"/>
    </source>
</evidence>
<comment type="caution">
    <text evidence="11">The sequence shown here is derived from an EMBL/GenBank/DDBJ whole genome shotgun (WGS) entry which is preliminary data.</text>
</comment>
<dbReference type="InterPro" id="IPR036866">
    <property type="entry name" value="RibonucZ/Hydroxyglut_hydro"/>
</dbReference>
<sequence>MAEKRKAELVVPIEDEDDLLRITPLGAGREVGRSCILLQYKGKTVMLDCGLHAGREGMNSLPFLDSVDPESVDLLLVTHFHIDHAAAVPYYLEKTTFRGRTFMTRPTKGVFRWLATDYIRVTNTSNSDSSALYTEADLVRAHAKIEEIDVHQQVEVGGIKFTAYNAGHVLGAAMFLIEIAGVKVLYTGDYSREEDRHLIPAENPGVPVNVLITESTYGLHNHEPRVDREKALMKQVRDIVRRRGCCLLPVTALGRTQELLLILEEHWRRHISELEGVPVFFISALGKTGTSLYKQYVMDMSQRIQRQLSRTGQNPFDFKYIKTRTRLSEVPDTGPCVVLATPGMLQSGVSRQLLERWAPRPENGLIITGYSVENTLARDINNSMDDIPALSGGKIARRIVVSNISFSAHVDGAQNCAFIDEIRAPFVVLVHGEENTMMRLRANIVDKYKTSDYEVSVHTPRNTQPVRLHFHGEKIARVKGGLACKVPAHGDAVSGILVEKDFNYTLVDTADLHEFTGLAPVVVEQQQQVPYSSSFSLLRLHLEQMFGELALTTEKSNSGITHTLRVYDAVDITHSSWKTYVEVEWVGDIMNDMAADSVVAVILNTESSPASVKITQGRGCSHSHNGGDGDGGHECDDGAMHVDGTDNANGAAIDGVSGPVRTGACAEVMARLPLFLTQQFSHVEVAADGSCVTVRHGGQTAAVDAHTLEVQSGSLELKERVAPLVAQVQRTLRPLSRRTTALPEEQPAQAKDEEAASEAGESSDAEAGSEPEPDSEPEVEAEPTPPPTPGR</sequence>
<dbReference type="Pfam" id="PF11718">
    <property type="entry name" value="CPSF73-100_C"/>
    <property type="match status" value="1"/>
</dbReference>
<feature type="compositionally biased region" description="Basic and acidic residues" evidence="7">
    <location>
        <begin position="625"/>
        <end position="641"/>
    </location>
</feature>
<dbReference type="GO" id="GO:0005847">
    <property type="term" value="C:mRNA cleavage and polyadenylation specificity factor complex"/>
    <property type="evidence" value="ECO:0007669"/>
    <property type="project" value="TreeGrafter"/>
</dbReference>
<feature type="compositionally biased region" description="Acidic residues" evidence="7">
    <location>
        <begin position="761"/>
        <end position="781"/>
    </location>
</feature>
<dbReference type="SMART" id="SM01027">
    <property type="entry name" value="Beta-Casp"/>
    <property type="match status" value="1"/>
</dbReference>
<dbReference type="InterPro" id="IPR001279">
    <property type="entry name" value="Metallo-B-lactamas"/>
</dbReference>
<comment type="similarity">
    <text evidence="2">Belongs to the metallo-beta-lactamase superfamily. RNA-metabolizing metallo-beta-lactamase-like family. CPSF2/YSH1 subfamily.</text>
</comment>
<dbReference type="SUPFAM" id="SSF56281">
    <property type="entry name" value="Metallo-hydrolase/oxidoreductase"/>
    <property type="match status" value="1"/>
</dbReference>
<dbReference type="EMBL" id="JANBOI010001097">
    <property type="protein sequence ID" value="KAJ1727444.1"/>
    <property type="molecule type" value="Genomic_DNA"/>
</dbReference>
<evidence type="ECO:0000259" key="8">
    <source>
        <dbReference type="SMART" id="SM00849"/>
    </source>
</evidence>
<dbReference type="GO" id="GO:0004521">
    <property type="term" value="F:RNA endonuclease activity"/>
    <property type="evidence" value="ECO:0007669"/>
    <property type="project" value="TreeGrafter"/>
</dbReference>
<dbReference type="SMART" id="SM00849">
    <property type="entry name" value="Lactamase_B"/>
    <property type="match status" value="1"/>
</dbReference>
<evidence type="ECO:0000256" key="2">
    <source>
        <dbReference type="ARBA" id="ARBA00010624"/>
    </source>
</evidence>
<dbReference type="CDD" id="cd16292">
    <property type="entry name" value="CPSF3-like_MBL-fold"/>
    <property type="match status" value="1"/>
</dbReference>
<evidence type="ECO:0000256" key="3">
    <source>
        <dbReference type="ARBA" id="ARBA00022664"/>
    </source>
</evidence>
<dbReference type="InterPro" id="IPR022712">
    <property type="entry name" value="Beta_Casp"/>
</dbReference>
<dbReference type="Gene3D" id="3.40.50.10890">
    <property type="match status" value="1"/>
</dbReference>
<evidence type="ECO:0000259" key="9">
    <source>
        <dbReference type="SMART" id="SM01027"/>
    </source>
</evidence>
<dbReference type="Gene3D" id="3.60.15.10">
    <property type="entry name" value="Ribonuclease Z/Hydroxyacylglutathione hydrolase-like"/>
    <property type="match status" value="1"/>
</dbReference>
<feature type="domain" description="Beta-Casp" evidence="9">
    <location>
        <begin position="256"/>
        <end position="380"/>
    </location>
</feature>
<keyword evidence="12" id="KW-1185">Reference proteome</keyword>
<evidence type="ECO:0000256" key="4">
    <source>
        <dbReference type="ARBA" id="ARBA00022722"/>
    </source>
</evidence>
<dbReference type="SMART" id="SM01098">
    <property type="entry name" value="CPSF73-100_C"/>
    <property type="match status" value="1"/>
</dbReference>
<feature type="domain" description="Metallo-beta-lactamase" evidence="8">
    <location>
        <begin position="32"/>
        <end position="248"/>
    </location>
</feature>
<dbReference type="PANTHER" id="PTHR11203">
    <property type="entry name" value="CLEAVAGE AND POLYADENYLATION SPECIFICITY FACTOR FAMILY MEMBER"/>
    <property type="match status" value="1"/>
</dbReference>
<dbReference type="InterPro" id="IPR050698">
    <property type="entry name" value="MBL"/>
</dbReference>
<dbReference type="PANTHER" id="PTHR11203:SF11">
    <property type="entry name" value="CLEAVAGE AND POLYADENYLATION SPECIFICITY FACTOR SUBUNIT 3"/>
    <property type="match status" value="1"/>
</dbReference>
<keyword evidence="5" id="KW-0378">Hydrolase</keyword>
<gene>
    <name evidence="11" type="primary">YSH1</name>
    <name evidence="11" type="ORF">LPJ61_004563</name>
</gene>
<dbReference type="InterPro" id="IPR021718">
    <property type="entry name" value="CPSF73-100_C"/>
</dbReference>
<feature type="region of interest" description="Disordered" evidence="7">
    <location>
        <begin position="614"/>
        <end position="641"/>
    </location>
</feature>
<feature type="domain" description="Pre-mRNA 3'-end-processing endonuclease polyadenylation factor C-term" evidence="10">
    <location>
        <begin position="489"/>
        <end position="735"/>
    </location>
</feature>
<comment type="subcellular location">
    <subcellularLocation>
        <location evidence="1">Nucleus</location>
    </subcellularLocation>
</comment>
<evidence type="ECO:0000256" key="1">
    <source>
        <dbReference type="ARBA" id="ARBA00004123"/>
    </source>
</evidence>
<keyword evidence="4" id="KW-0540">Nuclease</keyword>
<name>A0A9W7YAJ4_9FUNG</name>
<keyword evidence="3" id="KW-0507">mRNA processing</keyword>
<dbReference type="InterPro" id="IPR011108">
    <property type="entry name" value="RMMBL"/>
</dbReference>
<dbReference type="Pfam" id="PF07521">
    <property type="entry name" value="RMMBL"/>
    <property type="match status" value="1"/>
</dbReference>
<keyword evidence="6" id="KW-0539">Nucleus</keyword>
<protein>
    <submittedName>
        <fullName evidence="11">Endoribonuclease ysh1</fullName>
    </submittedName>
</protein>
<dbReference type="GO" id="GO:0003723">
    <property type="term" value="F:RNA binding"/>
    <property type="evidence" value="ECO:0007669"/>
    <property type="project" value="TreeGrafter"/>
</dbReference>
<dbReference type="Proteomes" id="UP001143981">
    <property type="component" value="Unassembled WGS sequence"/>
</dbReference>
<evidence type="ECO:0000259" key="10">
    <source>
        <dbReference type="SMART" id="SM01098"/>
    </source>
</evidence>
<dbReference type="Pfam" id="PF10996">
    <property type="entry name" value="Beta-Casp"/>
    <property type="match status" value="1"/>
</dbReference>
<feature type="non-terminal residue" evidence="11">
    <location>
        <position position="791"/>
    </location>
</feature>
<evidence type="ECO:0000256" key="5">
    <source>
        <dbReference type="ARBA" id="ARBA00022801"/>
    </source>
</evidence>
<dbReference type="Pfam" id="PF00753">
    <property type="entry name" value="Lactamase_B"/>
    <property type="match status" value="1"/>
</dbReference>
<dbReference type="AlphaFoldDB" id="A0A9W7YAJ4"/>
<reference evidence="11" key="1">
    <citation type="submission" date="2022-07" db="EMBL/GenBank/DDBJ databases">
        <title>Phylogenomic reconstructions and comparative analyses of Kickxellomycotina fungi.</title>
        <authorList>
            <person name="Reynolds N.K."/>
            <person name="Stajich J.E."/>
            <person name="Barry K."/>
            <person name="Grigoriev I.V."/>
            <person name="Crous P."/>
            <person name="Smith M.E."/>
        </authorList>
    </citation>
    <scope>NUCLEOTIDE SEQUENCE</scope>
    <source>
        <strain evidence="11">BCRC 34381</strain>
    </source>
</reference>
<accession>A0A9W7YAJ4</accession>
<organism evidence="11 12">
    <name type="scientific">Coemansia biformis</name>
    <dbReference type="NCBI Taxonomy" id="1286918"/>
    <lineage>
        <taxon>Eukaryota</taxon>
        <taxon>Fungi</taxon>
        <taxon>Fungi incertae sedis</taxon>
        <taxon>Zoopagomycota</taxon>
        <taxon>Kickxellomycotina</taxon>
        <taxon>Kickxellomycetes</taxon>
        <taxon>Kickxellales</taxon>
        <taxon>Kickxellaceae</taxon>
        <taxon>Coemansia</taxon>
    </lineage>
</organism>
<dbReference type="GO" id="GO:0006398">
    <property type="term" value="P:mRNA 3'-end processing by stem-loop binding and cleavage"/>
    <property type="evidence" value="ECO:0007669"/>
    <property type="project" value="TreeGrafter"/>
</dbReference>
<dbReference type="GO" id="GO:0004534">
    <property type="term" value="F:5'-3' RNA exonuclease activity"/>
    <property type="evidence" value="ECO:0007669"/>
    <property type="project" value="TreeGrafter"/>
</dbReference>